<evidence type="ECO:0000259" key="10">
    <source>
        <dbReference type="PROSITE" id="PS51779"/>
    </source>
</evidence>
<dbReference type="AlphaFoldDB" id="A0A2A7B483"/>
<evidence type="ECO:0000313" key="12">
    <source>
        <dbReference type="Proteomes" id="UP000220904"/>
    </source>
</evidence>
<keyword evidence="6 9" id="KW-0472">Membrane</keyword>
<keyword evidence="2" id="KW-1003">Cell membrane</keyword>
<comment type="subcellular location">
    <subcellularLocation>
        <location evidence="1">Membrane</location>
    </subcellularLocation>
</comment>
<feature type="region of interest" description="Disordered" evidence="8">
    <location>
        <begin position="1"/>
        <end position="163"/>
    </location>
</feature>
<dbReference type="Pfam" id="PF08478">
    <property type="entry name" value="POTRA_1"/>
    <property type="match status" value="1"/>
</dbReference>
<dbReference type="PROSITE" id="PS51779">
    <property type="entry name" value="POTRA"/>
    <property type="match status" value="1"/>
</dbReference>
<feature type="domain" description="POTRA" evidence="10">
    <location>
        <begin position="194"/>
        <end position="270"/>
    </location>
</feature>
<protein>
    <recommendedName>
        <fullName evidence="10">POTRA domain-containing protein</fullName>
    </recommendedName>
</protein>
<dbReference type="InterPro" id="IPR034746">
    <property type="entry name" value="POTRA"/>
</dbReference>
<dbReference type="RefSeq" id="WP_097793086.1">
    <property type="nucleotide sequence ID" value="NZ_NOUV01000017.1"/>
</dbReference>
<comment type="caution">
    <text evidence="11">The sequence shown here is derived from an EMBL/GenBank/DDBJ whole genome shotgun (WGS) entry which is preliminary data.</text>
</comment>
<dbReference type="InterPro" id="IPR026579">
    <property type="entry name" value="FtsQ"/>
</dbReference>
<evidence type="ECO:0000256" key="2">
    <source>
        <dbReference type="ARBA" id="ARBA00022475"/>
    </source>
</evidence>
<feature type="compositionally biased region" description="Polar residues" evidence="8">
    <location>
        <begin position="69"/>
        <end position="80"/>
    </location>
</feature>
<feature type="region of interest" description="Disordered" evidence="8">
    <location>
        <begin position="447"/>
        <end position="521"/>
    </location>
</feature>
<sequence>MADRPQNRKKNGKRRQVYDQARDTRPSRPADRSNVGYPSATTPGRHPVTNPNYDPDAPRPSRYAARDTGSGSYPDNSIQFPTGGRPVQKQNPSRNRAPNAPRQNQRRTSAPQSQRPRNGQARPQNPNARHPASGQRLRPTQANLRDPARREGKKKRKMTRKALRRRRAIQRLTALAMLLCVIAAGIYLTVTMLFKINTIEVRTADGVVSEAGGYSSEQILQALGVQKEENIFSFDPAAKAAALEKVFPMLEDIRVERDYPSTVVVRVTEAQPAYAMQTAKGWLTLSAGLKILAADSAQPTGLPTLYGGEPVFSDPGEQLCFEEETPADSSTASESASDAASASAAVEEEAGDKRLEALSTLLTALDTAGMRGDVTRIEFADPEEMAFLYQDRISVRLGTLNELDYKLKLARHVLLNEDGKGCAATDTGTLDFTHISMSSTRKFTFAQGEPELPSGYVVPEPTTPEEAPAEEAADSTAEGAADEAAPPADAAAQPADDAQAPTTETDPAPAAQGTAGTGAAN</sequence>
<evidence type="ECO:0000256" key="4">
    <source>
        <dbReference type="ARBA" id="ARBA00022692"/>
    </source>
</evidence>
<dbReference type="Gene3D" id="3.10.20.310">
    <property type="entry name" value="membrane protein fhac"/>
    <property type="match status" value="1"/>
</dbReference>
<feature type="compositionally biased region" description="Basic and acidic residues" evidence="8">
    <location>
        <begin position="16"/>
        <end position="31"/>
    </location>
</feature>
<keyword evidence="4 9" id="KW-0812">Transmembrane</keyword>
<evidence type="ECO:0000256" key="6">
    <source>
        <dbReference type="ARBA" id="ARBA00023136"/>
    </source>
</evidence>
<dbReference type="PANTHER" id="PTHR35851:SF1">
    <property type="entry name" value="CELL DIVISION PROTEIN FTSQ"/>
    <property type="match status" value="1"/>
</dbReference>
<dbReference type="GO" id="GO:0090529">
    <property type="term" value="P:cell septum assembly"/>
    <property type="evidence" value="ECO:0007669"/>
    <property type="project" value="InterPro"/>
</dbReference>
<evidence type="ECO:0000256" key="9">
    <source>
        <dbReference type="SAM" id="Phobius"/>
    </source>
</evidence>
<evidence type="ECO:0000256" key="8">
    <source>
        <dbReference type="SAM" id="MobiDB-lite"/>
    </source>
</evidence>
<feature type="compositionally biased region" description="Low complexity" evidence="8">
    <location>
        <begin position="327"/>
        <end position="345"/>
    </location>
</feature>
<feature type="compositionally biased region" description="Low complexity" evidence="8">
    <location>
        <begin position="474"/>
        <end position="521"/>
    </location>
</feature>
<keyword evidence="7" id="KW-0131">Cell cycle</keyword>
<keyword evidence="3" id="KW-0132">Cell division</keyword>
<feature type="region of interest" description="Disordered" evidence="8">
    <location>
        <begin position="323"/>
        <end position="348"/>
    </location>
</feature>
<evidence type="ECO:0000256" key="3">
    <source>
        <dbReference type="ARBA" id="ARBA00022618"/>
    </source>
</evidence>
<evidence type="ECO:0000313" key="11">
    <source>
        <dbReference type="EMBL" id="PDX86092.1"/>
    </source>
</evidence>
<feature type="compositionally biased region" description="Basic residues" evidence="8">
    <location>
        <begin position="151"/>
        <end position="163"/>
    </location>
</feature>
<evidence type="ECO:0000256" key="1">
    <source>
        <dbReference type="ARBA" id="ARBA00004370"/>
    </source>
</evidence>
<dbReference type="Proteomes" id="UP000220904">
    <property type="component" value="Unassembled WGS sequence"/>
</dbReference>
<feature type="transmembrane region" description="Helical" evidence="9">
    <location>
        <begin position="172"/>
        <end position="194"/>
    </location>
</feature>
<name>A0A2A7B483_9FIRM</name>
<gene>
    <name evidence="11" type="ORF">CHR60_11125</name>
</gene>
<organism evidence="11 12">
    <name type="scientific">Faecalibacterium prausnitzii</name>
    <dbReference type="NCBI Taxonomy" id="853"/>
    <lineage>
        <taxon>Bacteria</taxon>
        <taxon>Bacillati</taxon>
        <taxon>Bacillota</taxon>
        <taxon>Clostridia</taxon>
        <taxon>Eubacteriales</taxon>
        <taxon>Oscillospiraceae</taxon>
        <taxon>Faecalibacterium</taxon>
    </lineage>
</organism>
<evidence type="ECO:0000256" key="7">
    <source>
        <dbReference type="ARBA" id="ARBA00023306"/>
    </source>
</evidence>
<dbReference type="PANTHER" id="PTHR35851">
    <property type="entry name" value="CELL DIVISION PROTEIN FTSQ"/>
    <property type="match status" value="1"/>
</dbReference>
<feature type="compositionally biased region" description="Polar residues" evidence="8">
    <location>
        <begin position="88"/>
        <end position="127"/>
    </location>
</feature>
<reference evidence="11 12" key="1">
    <citation type="journal article" date="2017" name="Front. Microbiol.">
        <title>New Insights into the Diversity of the Genus Faecalibacterium.</title>
        <authorList>
            <person name="Benevides L."/>
            <person name="Burman S."/>
            <person name="Martin R."/>
            <person name="Robert V."/>
            <person name="Thomas M."/>
            <person name="Miquel S."/>
            <person name="Chain F."/>
            <person name="Sokol H."/>
            <person name="Bermudez-Humaran L.G."/>
            <person name="Morrison M."/>
            <person name="Langella P."/>
            <person name="Azevedo V.A."/>
            <person name="Chatel J.M."/>
            <person name="Soares S."/>
        </authorList>
    </citation>
    <scope>NUCLEOTIDE SEQUENCE [LARGE SCALE GENOMIC DNA]</scope>
    <source>
        <strain evidence="11 12">AHMP21</strain>
    </source>
</reference>
<dbReference type="InterPro" id="IPR013685">
    <property type="entry name" value="POTRA_FtsQ_type"/>
</dbReference>
<dbReference type="OrthoDB" id="1862899at2"/>
<keyword evidence="5 9" id="KW-1133">Transmembrane helix</keyword>
<dbReference type="GO" id="GO:0016020">
    <property type="term" value="C:membrane"/>
    <property type="evidence" value="ECO:0007669"/>
    <property type="project" value="UniProtKB-SubCell"/>
</dbReference>
<dbReference type="EMBL" id="NOUV01000017">
    <property type="protein sequence ID" value="PDX86092.1"/>
    <property type="molecule type" value="Genomic_DNA"/>
</dbReference>
<accession>A0A2A7B483</accession>
<proteinExistence type="predicted"/>
<evidence type="ECO:0000256" key="5">
    <source>
        <dbReference type="ARBA" id="ARBA00022989"/>
    </source>
</evidence>